<organism evidence="1 2">
    <name type="scientific">Desulfocucumis palustris</name>
    <dbReference type="NCBI Taxonomy" id="1898651"/>
    <lineage>
        <taxon>Bacteria</taxon>
        <taxon>Bacillati</taxon>
        <taxon>Bacillota</taxon>
        <taxon>Clostridia</taxon>
        <taxon>Eubacteriales</taxon>
        <taxon>Desulfocucumaceae</taxon>
        <taxon>Desulfocucumis</taxon>
    </lineage>
</organism>
<dbReference type="Proteomes" id="UP000239549">
    <property type="component" value="Unassembled WGS sequence"/>
</dbReference>
<sequence length="74" mass="8398">MIDNVKMNMKKIGSADICLSPIKREVGAKPTRSRRCNRGVFAKSHWVTGKAAKMMMLEPEDLPVFYVPGVLYER</sequence>
<name>A0A2L2XDC2_9FIRM</name>
<protein>
    <submittedName>
        <fullName evidence="1">Uncharacterized protein</fullName>
    </submittedName>
</protein>
<dbReference type="EMBL" id="BFAV01000138">
    <property type="protein sequence ID" value="GBF34349.1"/>
    <property type="molecule type" value="Genomic_DNA"/>
</dbReference>
<dbReference type="AlphaFoldDB" id="A0A2L2XDC2"/>
<accession>A0A2L2XDC2</accession>
<comment type="caution">
    <text evidence="1">The sequence shown here is derived from an EMBL/GenBank/DDBJ whole genome shotgun (WGS) entry which is preliminary data.</text>
</comment>
<reference evidence="2" key="1">
    <citation type="submission" date="2018-02" db="EMBL/GenBank/DDBJ databases">
        <title>Genome sequence of Desulfocucumis palustris strain NAW-5.</title>
        <authorList>
            <person name="Watanabe M."/>
            <person name="Kojima H."/>
            <person name="Fukui M."/>
        </authorList>
    </citation>
    <scope>NUCLEOTIDE SEQUENCE [LARGE SCALE GENOMIC DNA]</scope>
    <source>
        <strain evidence="2">NAW-5</strain>
    </source>
</reference>
<evidence type="ECO:0000313" key="2">
    <source>
        <dbReference type="Proteomes" id="UP000239549"/>
    </source>
</evidence>
<keyword evidence="2" id="KW-1185">Reference proteome</keyword>
<gene>
    <name evidence="1" type="ORF">DCCM_3461</name>
</gene>
<proteinExistence type="predicted"/>
<evidence type="ECO:0000313" key="1">
    <source>
        <dbReference type="EMBL" id="GBF34349.1"/>
    </source>
</evidence>